<accession>A0A8X6Y5S2</accession>
<comment type="caution">
    <text evidence="2">The sequence shown here is derived from an EMBL/GenBank/DDBJ whole genome shotgun (WGS) entry which is preliminary data.</text>
</comment>
<keyword evidence="1" id="KW-0812">Transmembrane</keyword>
<protein>
    <submittedName>
        <fullName evidence="2">Uncharacterized protein</fullName>
    </submittedName>
</protein>
<keyword evidence="1" id="KW-1133">Transmembrane helix</keyword>
<evidence type="ECO:0000313" key="3">
    <source>
        <dbReference type="Proteomes" id="UP000886998"/>
    </source>
</evidence>
<reference evidence="2" key="1">
    <citation type="submission" date="2020-08" db="EMBL/GenBank/DDBJ databases">
        <title>Multicomponent nature underlies the extraordinary mechanical properties of spider dragline silk.</title>
        <authorList>
            <person name="Kono N."/>
            <person name="Nakamura H."/>
            <person name="Mori M."/>
            <person name="Yoshida Y."/>
            <person name="Ohtoshi R."/>
            <person name="Malay A.D."/>
            <person name="Moran D.A.P."/>
            <person name="Tomita M."/>
            <person name="Numata K."/>
            <person name="Arakawa K."/>
        </authorList>
    </citation>
    <scope>NUCLEOTIDE SEQUENCE</scope>
</reference>
<keyword evidence="1" id="KW-0472">Membrane</keyword>
<dbReference type="EMBL" id="BMAV01015349">
    <property type="protein sequence ID" value="GFY64678.1"/>
    <property type="molecule type" value="Genomic_DNA"/>
</dbReference>
<dbReference type="Proteomes" id="UP000886998">
    <property type="component" value="Unassembled WGS sequence"/>
</dbReference>
<keyword evidence="3" id="KW-1185">Reference proteome</keyword>
<feature type="transmembrane region" description="Helical" evidence="1">
    <location>
        <begin position="103"/>
        <end position="121"/>
    </location>
</feature>
<evidence type="ECO:0000256" key="1">
    <source>
        <dbReference type="SAM" id="Phobius"/>
    </source>
</evidence>
<gene>
    <name evidence="2" type="ORF">TNIN_405641</name>
</gene>
<organism evidence="2 3">
    <name type="scientific">Trichonephila inaurata madagascariensis</name>
    <dbReference type="NCBI Taxonomy" id="2747483"/>
    <lineage>
        <taxon>Eukaryota</taxon>
        <taxon>Metazoa</taxon>
        <taxon>Ecdysozoa</taxon>
        <taxon>Arthropoda</taxon>
        <taxon>Chelicerata</taxon>
        <taxon>Arachnida</taxon>
        <taxon>Araneae</taxon>
        <taxon>Araneomorphae</taxon>
        <taxon>Entelegynae</taxon>
        <taxon>Araneoidea</taxon>
        <taxon>Nephilidae</taxon>
        <taxon>Trichonephila</taxon>
        <taxon>Trichonephila inaurata</taxon>
    </lineage>
</organism>
<evidence type="ECO:0000313" key="2">
    <source>
        <dbReference type="EMBL" id="GFY64678.1"/>
    </source>
</evidence>
<proteinExistence type="predicted"/>
<dbReference type="AlphaFoldDB" id="A0A8X6Y5S2"/>
<name>A0A8X6Y5S2_9ARAC</name>
<sequence>MRRSTRLQYRDVSSAEEAANCLTPPQRLFSSDNNKSGIGEWFKYLKTTLHVILENNERHGDGIRLGIKSSLNHVLTSSSSGSMISDPPVLSVCQKEKSKDWKLLALWIILLLLVTASSQKMRKDWKTLNSSCRSRTA</sequence>